<dbReference type="InterPro" id="IPR011009">
    <property type="entry name" value="Kinase-like_dom_sf"/>
</dbReference>
<feature type="repeat" description="RCC1" evidence="4">
    <location>
        <begin position="478"/>
        <end position="533"/>
    </location>
</feature>
<dbReference type="Gene3D" id="3.90.1750.10">
    <property type="entry name" value="Hect, E3 ligase catalytic domains"/>
    <property type="match status" value="1"/>
</dbReference>
<feature type="domain" description="HECT" evidence="8">
    <location>
        <begin position="1280"/>
        <end position="1633"/>
    </location>
</feature>
<dbReference type="Gene3D" id="3.30.2410.10">
    <property type="entry name" value="Hect, E3 ligase catalytic domain"/>
    <property type="match status" value="1"/>
</dbReference>
<feature type="repeat" description="RCC1" evidence="4">
    <location>
        <begin position="427"/>
        <end position="477"/>
    </location>
</feature>
<sequence length="1633" mass="184149">MSFFKSIRNKIEETLNHDNNSNSNNSSGSNNSNINHGGTSFSSINANNRATYRHSIAYTGTSSGSNTNSPPLSPTPSSSKPDLLNKQNSSNTILDYQKQQQQLQQLLQKQPKVDNTSNNSIDNGNSNSSCGKDIQIQEQQFIYIDDVNDDNNNNDDDDDDEYYYDIRVWGNGMKKQESMIRFSQMFNRQKIKVISAGAVHCSIVTRDGMLYTWGDGIFGKLGHGDQESHATPKCVQYFIDNQLKVCSVSSGGKHTLALVSPNNAVYSWGGNDSFQLGLGNISQSQCCVPQRVEFVFAAPNTKVVKLSCSTARSAALTNSGCLYTWGRGDHGRLGHGDCLIQSTPKQVISLYGHFITDLSSGGGHSMALTSKGQVFSWGRGENGQLGHGSILNQQLTPKQIEYFADKSLTIKLVSAGGYHSIAVDTNGVTYGWGRSDYGVLGNGKDEGDKTIPQPINTPQKLSRVSSGFQHNAAISEQGNLYLWGCSAGGRLGVDIHQNQLTPVQSKDTITSSVDKTPVYISCGEIFTIIIDKYKVASPTTPTTTTTTTTSQQQSLNNNNNITININQEQVTIDNSNSNSNDNINENNTPTISTASLANSNRNNNNFIEWISKISKTKKIVSLIQMKPSNLKTNLGLSIEKNSKEFDDTIKRLKSIVFTSNTNNNSEIDELVKKRKTLGNQLLDEYDIDIQYWLDVQQQKQNIIDRINLIQPDLLNSNSSSYSSNQQQQQQYNIIEIQNQCNLICDKLNQSIQLFTQSILNSLDEDPIESSSSSTTATTITKGGDEQQSSLLAIMNDIDNIEKESLIWISRYISMSTNQIEKYNHLVNSHRAKKNEIEFILSKVQEAQSLFKQREKIKSDYRSCKRNNIELSKKIEVLELDNFEEEEEEQQKDMNNNNNNTIDNFKEQLNSLKKEEQRLIKLQREVDDSIKTIIDKYVPEMKQKLAQQDKISSKVKDSGLLIDERKFYHYQVIKTLATHPHNVFLTTFDNQLVVLKEFGIGDQMGKQIFERQVSILTNMNHKCIMPIQAVFYDRNAYIQMEYISGGDLSTWVTNGMTNSNTTRKPWEIQKIFQQIIQGIAYLHSHGVIHRDLKLENILIREDETPVICDFDLSKDISTIQSNATMFVGGTEQYKAPEMRELVAGKVSGTYATDIWAFGVMLYKSHFPRGREPILLPEENQVPIPANVDQRLTSLLSSILQRNPQFRPSAHQIAVHPYFVTSLVEDLLSSRTLIDSREKIAAFRSHVSSLVEISEDMNDNLLLQVHRNNVVYDVFQFFKKVEPSKLFSHLEVSFIGEKGLDHGGLSSEMYSMLFSDNILVNIDQDTSNGNINSELKSIFSRKFNLFERGSSDSPFYLFPSNESMDQDYNNNNNNNPLTNLNITEGMTFKILGKIFLKAVIDGKPIPDAFPSSFFKYLLDIKPNIQDLESFDPQLALSFKKVLMLDNIDEYLCTTFEGLIEDGENIPVNDLNKEDFIKRNIDKVLIGCRQSRLESFKSGFMSIESLNTHFKLFSPTELQLLMCGNTLVDANMLQKNFKFIGFPSDSQTPTYFSKVIEKMSQDELHLFLRFLTGMVVIPLEGLEKPLSIVYIPKSDKLPSAHTCSYQLDLPDYNDHDILQKKLLQMLEWLDSGFAFI</sequence>
<dbReference type="InterPro" id="IPR000408">
    <property type="entry name" value="Reg_chr_condens"/>
</dbReference>
<evidence type="ECO:0000256" key="4">
    <source>
        <dbReference type="PROSITE-ProRule" id="PRU00235"/>
    </source>
</evidence>
<dbReference type="PROSITE" id="PS50237">
    <property type="entry name" value="HECT"/>
    <property type="match status" value="1"/>
</dbReference>
<dbReference type="Proteomes" id="UP000695562">
    <property type="component" value="Unassembled WGS sequence"/>
</dbReference>
<dbReference type="PROSITE" id="PS50011">
    <property type="entry name" value="PROTEIN_KINASE_DOM"/>
    <property type="match status" value="1"/>
</dbReference>
<dbReference type="Pfam" id="PF00069">
    <property type="entry name" value="Pkinase"/>
    <property type="match status" value="1"/>
</dbReference>
<evidence type="ECO:0000256" key="3">
    <source>
        <dbReference type="PROSITE-ProRule" id="PRU00104"/>
    </source>
</evidence>
<dbReference type="PROSITE" id="PS50012">
    <property type="entry name" value="RCC1_3"/>
    <property type="match status" value="6"/>
</dbReference>
<gene>
    <name evidence="9" type="ORF">CYY_008401</name>
</gene>
<proteinExistence type="predicted"/>
<dbReference type="PROSITE" id="PS00626">
    <property type="entry name" value="RCC1_2"/>
    <property type="match status" value="2"/>
</dbReference>
<feature type="repeat" description="RCC1" evidence="4">
    <location>
        <begin position="263"/>
        <end position="319"/>
    </location>
</feature>
<keyword evidence="10" id="KW-1185">Reference proteome</keyword>
<dbReference type="InterPro" id="IPR009091">
    <property type="entry name" value="RCC1/BLIP-II"/>
</dbReference>
<feature type="compositionally biased region" description="Low complexity" evidence="6">
    <location>
        <begin position="19"/>
        <end position="35"/>
    </location>
</feature>
<feature type="repeat" description="RCC1" evidence="4">
    <location>
        <begin position="208"/>
        <end position="261"/>
    </location>
</feature>
<dbReference type="InterPro" id="IPR000719">
    <property type="entry name" value="Prot_kinase_dom"/>
</dbReference>
<reference evidence="9" key="1">
    <citation type="submission" date="2020-01" db="EMBL/GenBank/DDBJ databases">
        <title>Development of genomics and gene disruption for Polysphondylium violaceum indicates a role for the polyketide synthase stlB in stalk morphogenesis.</title>
        <authorList>
            <person name="Narita B."/>
            <person name="Kawabe Y."/>
            <person name="Kin K."/>
            <person name="Saito T."/>
            <person name="Gibbs R."/>
            <person name="Kuspa A."/>
            <person name="Muzny D."/>
            <person name="Queller D."/>
            <person name="Richards S."/>
            <person name="Strassman J."/>
            <person name="Sucgang R."/>
            <person name="Worley K."/>
            <person name="Schaap P."/>
        </authorList>
    </citation>
    <scope>NUCLEOTIDE SEQUENCE</scope>
    <source>
        <strain evidence="9">QSvi11</strain>
    </source>
</reference>
<dbReference type="SUPFAM" id="SSF50985">
    <property type="entry name" value="RCC1/BLIP-II"/>
    <property type="match status" value="1"/>
</dbReference>
<evidence type="ECO:0000259" key="8">
    <source>
        <dbReference type="PROSITE" id="PS50237"/>
    </source>
</evidence>
<feature type="compositionally biased region" description="Low complexity" evidence="6">
    <location>
        <begin position="99"/>
        <end position="129"/>
    </location>
</feature>
<dbReference type="InterPro" id="IPR051625">
    <property type="entry name" value="Signaling_Regulatory_Domain"/>
</dbReference>
<dbReference type="GO" id="GO:0004842">
    <property type="term" value="F:ubiquitin-protein transferase activity"/>
    <property type="evidence" value="ECO:0007669"/>
    <property type="project" value="InterPro"/>
</dbReference>
<dbReference type="Gene3D" id="2.130.10.30">
    <property type="entry name" value="Regulator of chromosome condensation 1/beta-lactamase-inhibitor protein II"/>
    <property type="match status" value="2"/>
</dbReference>
<dbReference type="PRINTS" id="PR00633">
    <property type="entry name" value="RCCNDNSATION"/>
</dbReference>
<protein>
    <recommendedName>
        <fullName evidence="11">Regulator of chromosome condensation domain-containing protein</fullName>
    </recommendedName>
</protein>
<organism evidence="9 10">
    <name type="scientific">Polysphondylium violaceum</name>
    <dbReference type="NCBI Taxonomy" id="133409"/>
    <lineage>
        <taxon>Eukaryota</taxon>
        <taxon>Amoebozoa</taxon>
        <taxon>Evosea</taxon>
        <taxon>Eumycetozoa</taxon>
        <taxon>Dictyostelia</taxon>
        <taxon>Dictyosteliales</taxon>
        <taxon>Dictyosteliaceae</taxon>
        <taxon>Polysphondylium</taxon>
    </lineage>
</organism>
<feature type="domain" description="Protein kinase" evidence="7">
    <location>
        <begin position="969"/>
        <end position="1217"/>
    </location>
</feature>
<dbReference type="InterPro" id="IPR000569">
    <property type="entry name" value="HECT_dom"/>
</dbReference>
<name>A0A8J4PNL3_9MYCE</name>
<dbReference type="Pfam" id="PF00632">
    <property type="entry name" value="HECT"/>
    <property type="match status" value="1"/>
</dbReference>
<dbReference type="Pfam" id="PF25390">
    <property type="entry name" value="WD40_RLD"/>
    <property type="match status" value="1"/>
</dbReference>
<dbReference type="EMBL" id="AJWJ01000514">
    <property type="protein sequence ID" value="KAF2070282.1"/>
    <property type="molecule type" value="Genomic_DNA"/>
</dbReference>
<feature type="region of interest" description="Disordered" evidence="6">
    <location>
        <begin position="15"/>
        <end position="42"/>
    </location>
</feature>
<dbReference type="GO" id="GO:0004672">
    <property type="term" value="F:protein kinase activity"/>
    <property type="evidence" value="ECO:0007669"/>
    <property type="project" value="InterPro"/>
</dbReference>
<dbReference type="PANTHER" id="PTHR22872">
    <property type="entry name" value="BTK-BINDING PROTEIN-RELATED"/>
    <property type="match status" value="1"/>
</dbReference>
<evidence type="ECO:0000256" key="5">
    <source>
        <dbReference type="SAM" id="Coils"/>
    </source>
</evidence>
<dbReference type="SMART" id="SM00220">
    <property type="entry name" value="S_TKc"/>
    <property type="match status" value="1"/>
</dbReference>
<dbReference type="GO" id="GO:0005524">
    <property type="term" value="F:ATP binding"/>
    <property type="evidence" value="ECO:0007669"/>
    <property type="project" value="InterPro"/>
</dbReference>
<evidence type="ECO:0000256" key="1">
    <source>
        <dbReference type="ARBA" id="ARBA00022737"/>
    </source>
</evidence>
<dbReference type="InterPro" id="IPR058923">
    <property type="entry name" value="RCC1-like_dom"/>
</dbReference>
<dbReference type="Gene3D" id="3.30.2160.10">
    <property type="entry name" value="Hect, E3 ligase catalytic domain"/>
    <property type="match status" value="1"/>
</dbReference>
<dbReference type="CDD" id="cd00180">
    <property type="entry name" value="PKc"/>
    <property type="match status" value="1"/>
</dbReference>
<evidence type="ECO:0000313" key="10">
    <source>
        <dbReference type="Proteomes" id="UP000695562"/>
    </source>
</evidence>
<evidence type="ECO:0000313" key="9">
    <source>
        <dbReference type="EMBL" id="KAF2070282.1"/>
    </source>
</evidence>
<evidence type="ECO:0008006" key="11">
    <source>
        <dbReference type="Google" id="ProtNLM"/>
    </source>
</evidence>
<feature type="region of interest" description="Disordered" evidence="6">
    <location>
        <begin position="99"/>
        <end position="131"/>
    </location>
</feature>
<evidence type="ECO:0000256" key="6">
    <source>
        <dbReference type="SAM" id="MobiDB-lite"/>
    </source>
</evidence>
<dbReference type="InterPro" id="IPR008271">
    <property type="entry name" value="Ser/Thr_kinase_AS"/>
</dbReference>
<evidence type="ECO:0000259" key="7">
    <source>
        <dbReference type="PROSITE" id="PS50011"/>
    </source>
</evidence>
<feature type="coiled-coil region" evidence="5">
    <location>
        <begin position="867"/>
        <end position="931"/>
    </location>
</feature>
<feature type="active site" description="Glycyl thioester intermediate" evidence="3">
    <location>
        <position position="1600"/>
    </location>
</feature>
<dbReference type="InterPro" id="IPR035983">
    <property type="entry name" value="Hect_E3_ubiquitin_ligase"/>
</dbReference>
<dbReference type="PROSITE" id="PS00108">
    <property type="entry name" value="PROTEIN_KINASE_ST"/>
    <property type="match status" value="1"/>
</dbReference>
<dbReference type="SMART" id="SM00119">
    <property type="entry name" value="HECTc"/>
    <property type="match status" value="1"/>
</dbReference>
<evidence type="ECO:0000256" key="2">
    <source>
        <dbReference type="ARBA" id="ARBA00022786"/>
    </source>
</evidence>
<feature type="repeat" description="RCC1" evidence="4">
    <location>
        <begin position="372"/>
        <end position="426"/>
    </location>
</feature>
<accession>A0A8J4PNL3</accession>
<keyword evidence="2 3" id="KW-0833">Ubl conjugation pathway</keyword>
<keyword evidence="1" id="KW-0677">Repeat</keyword>
<dbReference type="SUPFAM" id="SSF56204">
    <property type="entry name" value="Hect, E3 ligase catalytic domain"/>
    <property type="match status" value="1"/>
</dbReference>
<dbReference type="OrthoDB" id="346907at2759"/>
<feature type="compositionally biased region" description="Low complexity" evidence="6">
    <location>
        <begin position="59"/>
        <end position="79"/>
    </location>
</feature>
<dbReference type="SUPFAM" id="SSF56112">
    <property type="entry name" value="Protein kinase-like (PK-like)"/>
    <property type="match status" value="1"/>
</dbReference>
<comment type="caution">
    <text evidence="9">The sequence shown here is derived from an EMBL/GenBank/DDBJ whole genome shotgun (WGS) entry which is preliminary data.</text>
</comment>
<keyword evidence="5" id="KW-0175">Coiled coil</keyword>
<feature type="region of interest" description="Disordered" evidence="6">
    <location>
        <begin position="58"/>
        <end position="87"/>
    </location>
</feature>
<feature type="repeat" description="RCC1" evidence="4">
    <location>
        <begin position="320"/>
        <end position="371"/>
    </location>
</feature>
<dbReference type="Gene3D" id="1.10.510.10">
    <property type="entry name" value="Transferase(Phosphotransferase) domain 1"/>
    <property type="match status" value="1"/>
</dbReference>